<proteinExistence type="predicted"/>
<gene>
    <name evidence="2" type="ORF">FEM03_00250</name>
</gene>
<evidence type="ECO:0000313" key="3">
    <source>
        <dbReference type="Proteomes" id="UP000306196"/>
    </source>
</evidence>
<keyword evidence="3" id="KW-1185">Reference proteome</keyword>
<evidence type="ECO:0000313" key="2">
    <source>
        <dbReference type="EMBL" id="TLD72544.1"/>
    </source>
</evidence>
<accession>A0A5R8KJQ3</accession>
<protein>
    <submittedName>
        <fullName evidence="2">Uncharacterized protein</fullName>
    </submittedName>
</protein>
<comment type="caution">
    <text evidence="2">The sequence shown here is derived from an EMBL/GenBank/DDBJ whole genome shotgun (WGS) entry which is preliminary data.</text>
</comment>
<name>A0A5R8KJQ3_9BACT</name>
<dbReference type="RefSeq" id="WP_166442508.1">
    <property type="nucleotide sequence ID" value="NZ_VAUV01000001.1"/>
</dbReference>
<feature type="compositionally biased region" description="Basic and acidic residues" evidence="1">
    <location>
        <begin position="111"/>
        <end position="123"/>
    </location>
</feature>
<reference evidence="2 3" key="1">
    <citation type="submission" date="2019-05" db="EMBL/GenBank/DDBJ databases">
        <title>Verrucobacter flavum gen. nov., sp. nov. a new member of the family Verrucomicrobiaceae.</title>
        <authorList>
            <person name="Szuroczki S."/>
            <person name="Abbaszade G."/>
            <person name="Szabo A."/>
            <person name="Felfoldi T."/>
            <person name="Schumann P."/>
            <person name="Boka K."/>
            <person name="Keki Z."/>
            <person name="Toumi M."/>
            <person name="Toth E."/>
        </authorList>
    </citation>
    <scope>NUCLEOTIDE SEQUENCE [LARGE SCALE GENOMIC DNA]</scope>
    <source>
        <strain evidence="2 3">MG-N-17</strain>
    </source>
</reference>
<feature type="region of interest" description="Disordered" evidence="1">
    <location>
        <begin position="109"/>
        <end position="133"/>
    </location>
</feature>
<evidence type="ECO:0000256" key="1">
    <source>
        <dbReference type="SAM" id="MobiDB-lite"/>
    </source>
</evidence>
<sequence>MKRHYFRLLREGEVDYTSLGEESPQGKFASPQEIAFRRHESGAIQQVWTKQGGEVIKSKGITITEVTENTLTYRIWSDHPTWKTIITIKEDGSAVLQVRSLKHQETFILAKGEKTPPQEKQTEGEQAAPSNGG</sequence>
<organism evidence="2 3">
    <name type="scientific">Phragmitibacter flavus</name>
    <dbReference type="NCBI Taxonomy" id="2576071"/>
    <lineage>
        <taxon>Bacteria</taxon>
        <taxon>Pseudomonadati</taxon>
        <taxon>Verrucomicrobiota</taxon>
        <taxon>Verrucomicrobiia</taxon>
        <taxon>Verrucomicrobiales</taxon>
        <taxon>Verrucomicrobiaceae</taxon>
        <taxon>Phragmitibacter</taxon>
    </lineage>
</organism>
<dbReference type="AlphaFoldDB" id="A0A5R8KJQ3"/>
<dbReference type="Proteomes" id="UP000306196">
    <property type="component" value="Unassembled WGS sequence"/>
</dbReference>
<dbReference type="EMBL" id="VAUV01000001">
    <property type="protein sequence ID" value="TLD72544.1"/>
    <property type="molecule type" value="Genomic_DNA"/>
</dbReference>